<evidence type="ECO:0000313" key="3">
    <source>
        <dbReference type="Proteomes" id="UP000824263"/>
    </source>
</evidence>
<evidence type="ECO:0000256" key="1">
    <source>
        <dbReference type="ARBA" id="ARBA00022723"/>
    </source>
</evidence>
<accession>A0A9D1RB53</accession>
<organism evidence="2 3">
    <name type="scientific">Candidatus Dorea gallistercoris</name>
    <dbReference type="NCBI Taxonomy" id="2838542"/>
    <lineage>
        <taxon>Bacteria</taxon>
        <taxon>Bacillati</taxon>
        <taxon>Bacillota</taxon>
        <taxon>Clostridia</taxon>
        <taxon>Lachnospirales</taxon>
        <taxon>Lachnospiraceae</taxon>
        <taxon>Dorea</taxon>
    </lineage>
</organism>
<gene>
    <name evidence="2" type="ORF">H9873_03690</name>
</gene>
<protein>
    <submittedName>
        <fullName evidence="2">VOC family protein</fullName>
    </submittedName>
</protein>
<dbReference type="GO" id="GO:0046872">
    <property type="term" value="F:metal ion binding"/>
    <property type="evidence" value="ECO:0007669"/>
    <property type="project" value="UniProtKB-KW"/>
</dbReference>
<dbReference type="InterPro" id="IPR029068">
    <property type="entry name" value="Glyas_Bleomycin-R_OHBP_Dase"/>
</dbReference>
<dbReference type="PANTHER" id="PTHR43048">
    <property type="entry name" value="METHYLMALONYL-COA EPIMERASE"/>
    <property type="match status" value="1"/>
</dbReference>
<dbReference type="Proteomes" id="UP000824263">
    <property type="component" value="Unassembled WGS sequence"/>
</dbReference>
<dbReference type="PANTHER" id="PTHR43048:SF3">
    <property type="entry name" value="METHYLMALONYL-COA EPIMERASE, MITOCHONDRIAL"/>
    <property type="match status" value="1"/>
</dbReference>
<keyword evidence="1" id="KW-0479">Metal-binding</keyword>
<dbReference type="InterPro" id="IPR051785">
    <property type="entry name" value="MMCE/EMCE_epimerase"/>
</dbReference>
<comment type="caution">
    <text evidence="2">The sequence shown here is derived from an EMBL/GenBank/DDBJ whole genome shotgun (WGS) entry which is preliminary data.</text>
</comment>
<proteinExistence type="predicted"/>
<dbReference type="Pfam" id="PF13669">
    <property type="entry name" value="Glyoxalase_4"/>
    <property type="match status" value="1"/>
</dbReference>
<name>A0A9D1RB53_9FIRM</name>
<evidence type="ECO:0000313" key="2">
    <source>
        <dbReference type="EMBL" id="HIW83407.1"/>
    </source>
</evidence>
<dbReference type="EMBL" id="DXGF01000067">
    <property type="protein sequence ID" value="HIW83407.1"/>
    <property type="molecule type" value="Genomic_DNA"/>
</dbReference>
<dbReference type="Gene3D" id="3.10.180.10">
    <property type="entry name" value="2,3-Dihydroxybiphenyl 1,2-Dioxygenase, domain 1"/>
    <property type="match status" value="1"/>
</dbReference>
<dbReference type="GO" id="GO:0046491">
    <property type="term" value="P:L-methylmalonyl-CoA metabolic process"/>
    <property type="evidence" value="ECO:0007669"/>
    <property type="project" value="TreeGrafter"/>
</dbReference>
<sequence length="191" mass="22022">MPKFIGLSHVCIFVDDMMEAVSYYQKLLGVVPDHYLPHWKNEGFFKAGGFIKEASEGDVSIAFVNVPGTKLTLELMEYHYPEGRKEPVIFAANDVSGARHVALKITNIDEAFLHIKSMPDTHLINESEDYQVFQISETKPSEVRFFDQDMREEDERNAQTAKILGQVRYFYFIDKYGLQWEFEQGHSDIGD</sequence>
<dbReference type="GO" id="GO:0004493">
    <property type="term" value="F:methylmalonyl-CoA epimerase activity"/>
    <property type="evidence" value="ECO:0007669"/>
    <property type="project" value="TreeGrafter"/>
</dbReference>
<reference evidence="2" key="1">
    <citation type="journal article" date="2021" name="PeerJ">
        <title>Extensive microbial diversity within the chicken gut microbiome revealed by metagenomics and culture.</title>
        <authorList>
            <person name="Gilroy R."/>
            <person name="Ravi A."/>
            <person name="Getino M."/>
            <person name="Pursley I."/>
            <person name="Horton D.L."/>
            <person name="Alikhan N.F."/>
            <person name="Baker D."/>
            <person name="Gharbi K."/>
            <person name="Hall N."/>
            <person name="Watson M."/>
            <person name="Adriaenssens E.M."/>
            <person name="Foster-Nyarko E."/>
            <person name="Jarju S."/>
            <person name="Secka A."/>
            <person name="Antonio M."/>
            <person name="Oren A."/>
            <person name="Chaudhuri R.R."/>
            <person name="La Ragione R."/>
            <person name="Hildebrand F."/>
            <person name="Pallen M.J."/>
        </authorList>
    </citation>
    <scope>NUCLEOTIDE SEQUENCE</scope>
    <source>
        <strain evidence="2">ChiSxjej1B13-11762</strain>
    </source>
</reference>
<dbReference type="SUPFAM" id="SSF54593">
    <property type="entry name" value="Glyoxalase/Bleomycin resistance protein/Dihydroxybiphenyl dioxygenase"/>
    <property type="match status" value="1"/>
</dbReference>
<reference evidence="2" key="2">
    <citation type="submission" date="2021-04" db="EMBL/GenBank/DDBJ databases">
        <authorList>
            <person name="Gilroy R."/>
        </authorList>
    </citation>
    <scope>NUCLEOTIDE SEQUENCE</scope>
    <source>
        <strain evidence="2">ChiSxjej1B13-11762</strain>
    </source>
</reference>
<dbReference type="AlphaFoldDB" id="A0A9D1RB53"/>